<feature type="compositionally biased region" description="Polar residues" evidence="1">
    <location>
        <begin position="277"/>
        <end position="291"/>
    </location>
</feature>
<keyword evidence="3" id="KW-1185">Reference proteome</keyword>
<name>A0A9P8C7Q9_9HELO</name>
<dbReference type="OrthoDB" id="3565130at2759"/>
<evidence type="ECO:0000313" key="2">
    <source>
        <dbReference type="EMBL" id="KAG9236547.1"/>
    </source>
</evidence>
<dbReference type="AlphaFoldDB" id="A0A9P8C7Q9"/>
<sequence length="673" mass="75221">MSSSSEHTLMHEIPKTQQFATVSKKSSINANSPVFIPSANFTLPAKPTLTPDASSYTVAHPALKDARGFNNNDNGLLSIHTRQISSGKAVNRTPIRPIPTAPRAMIERGVQTEEQFYRGPMEQHVSFNQPSRFDTPLVPIYVYRGPQAQRVQRSELARYDHDAYGPAWQATYDGYNVSSQASSLGLPQTPPLHLAATQAYHGGIGQSYELTSPHTPVRSAPTTPYNHSRHGLAYEFISPHTPARLAPTPSLHFGRPPEPYRFGSSFNPASSLAPKPSTASTIRLPQHTPRSPTEPVRRVRSERIDAKFKDVVITWGGMWHNIQCVIEEVDSNGCVREYEGEAFKKGNYNLKDHIAQMTKEQAKDFWTCKYVEIIVDIGAIDPTTKCDGDIFSAGAAENTAEGDNGKSSFKVQPESFVENFKKMLQKEKAGETPSLPVRKTGNEEGFSMDSVTDNFNKMTGIGKKAKSPPLPETKKDKGEGSSKDVLVKKKPGPEDLFGFIASLGPHFLAYVGNLYITLKFPLKDAQKPACFPKIKPSYEDGWVPSSNSGAIDMNSTPAFRHIKYLIAMLQSCKMLRRLDVTFVTEANTTKPLTINQLHHILPFFDFEAFTAWRAFWKAYYMSRSEEILDWPITYLKTEWSKICQQRDMERETLQQAVFVRASVFNPPSANHRI</sequence>
<evidence type="ECO:0000313" key="3">
    <source>
        <dbReference type="Proteomes" id="UP000824998"/>
    </source>
</evidence>
<protein>
    <submittedName>
        <fullName evidence="2">Uncharacterized protein</fullName>
    </submittedName>
</protein>
<gene>
    <name evidence="2" type="ORF">BJ875DRAFT_525366</name>
</gene>
<comment type="caution">
    <text evidence="2">The sequence shown here is derived from an EMBL/GenBank/DDBJ whole genome shotgun (WGS) entry which is preliminary data.</text>
</comment>
<dbReference type="EMBL" id="MU251405">
    <property type="protein sequence ID" value="KAG9236547.1"/>
    <property type="molecule type" value="Genomic_DNA"/>
</dbReference>
<feature type="compositionally biased region" description="Basic and acidic residues" evidence="1">
    <location>
        <begin position="472"/>
        <end position="487"/>
    </location>
</feature>
<feature type="region of interest" description="Disordered" evidence="1">
    <location>
        <begin position="264"/>
        <end position="298"/>
    </location>
</feature>
<accession>A0A9P8C7Q9</accession>
<dbReference type="Proteomes" id="UP000824998">
    <property type="component" value="Unassembled WGS sequence"/>
</dbReference>
<evidence type="ECO:0000256" key="1">
    <source>
        <dbReference type="SAM" id="MobiDB-lite"/>
    </source>
</evidence>
<feature type="region of interest" description="Disordered" evidence="1">
    <location>
        <begin position="428"/>
        <end position="487"/>
    </location>
</feature>
<reference evidence="2" key="1">
    <citation type="journal article" date="2021" name="IMA Fungus">
        <title>Genomic characterization of three marine fungi, including Emericellopsis atlantica sp. nov. with signatures of a generalist lifestyle and marine biomass degradation.</title>
        <authorList>
            <person name="Hagestad O.C."/>
            <person name="Hou L."/>
            <person name="Andersen J.H."/>
            <person name="Hansen E.H."/>
            <person name="Altermark B."/>
            <person name="Li C."/>
            <person name="Kuhnert E."/>
            <person name="Cox R.J."/>
            <person name="Crous P.W."/>
            <person name="Spatafora J.W."/>
            <person name="Lail K."/>
            <person name="Amirebrahimi M."/>
            <person name="Lipzen A."/>
            <person name="Pangilinan J."/>
            <person name="Andreopoulos W."/>
            <person name="Hayes R.D."/>
            <person name="Ng V."/>
            <person name="Grigoriev I.V."/>
            <person name="Jackson S.A."/>
            <person name="Sutton T.D.S."/>
            <person name="Dobson A.D.W."/>
            <person name="Rama T."/>
        </authorList>
    </citation>
    <scope>NUCLEOTIDE SEQUENCE</scope>
    <source>
        <strain evidence="2">TRa018bII</strain>
    </source>
</reference>
<proteinExistence type="predicted"/>
<organism evidence="2 3">
    <name type="scientific">Amylocarpus encephaloides</name>
    <dbReference type="NCBI Taxonomy" id="45428"/>
    <lineage>
        <taxon>Eukaryota</taxon>
        <taxon>Fungi</taxon>
        <taxon>Dikarya</taxon>
        <taxon>Ascomycota</taxon>
        <taxon>Pezizomycotina</taxon>
        <taxon>Leotiomycetes</taxon>
        <taxon>Helotiales</taxon>
        <taxon>Helotiales incertae sedis</taxon>
        <taxon>Amylocarpus</taxon>
    </lineage>
</organism>